<dbReference type="OrthoDB" id="9761531at2"/>
<proteinExistence type="predicted"/>
<dbReference type="RefSeq" id="WP_048309459.1">
    <property type="nucleotide sequence ID" value="NZ_CP119526.1"/>
</dbReference>
<dbReference type="EMBL" id="LELK01000001">
    <property type="protein sequence ID" value="KMM38348.1"/>
    <property type="molecule type" value="Genomic_DNA"/>
</dbReference>
<evidence type="ECO:0000313" key="2">
    <source>
        <dbReference type="EMBL" id="KMM38348.1"/>
    </source>
</evidence>
<dbReference type="PANTHER" id="PTHR42951">
    <property type="entry name" value="METALLO-BETA-LACTAMASE DOMAIN-CONTAINING"/>
    <property type="match status" value="1"/>
</dbReference>
<organism evidence="2 3">
    <name type="scientific">Guptibacillus hwajinpoensis</name>
    <dbReference type="NCBI Taxonomy" id="208199"/>
    <lineage>
        <taxon>Bacteria</taxon>
        <taxon>Bacillati</taxon>
        <taxon>Bacillota</taxon>
        <taxon>Bacilli</taxon>
        <taxon>Bacillales</taxon>
        <taxon>Guptibacillaceae</taxon>
        <taxon>Guptibacillus</taxon>
    </lineage>
</organism>
<evidence type="ECO:0000259" key="1">
    <source>
        <dbReference type="SMART" id="SM00849"/>
    </source>
</evidence>
<keyword evidence="3" id="KW-1185">Reference proteome</keyword>
<feature type="domain" description="Metallo-beta-lactamase" evidence="1">
    <location>
        <begin position="24"/>
        <end position="225"/>
    </location>
</feature>
<evidence type="ECO:0000313" key="3">
    <source>
        <dbReference type="Proteomes" id="UP000035996"/>
    </source>
</evidence>
<dbReference type="InterPro" id="IPR036866">
    <property type="entry name" value="RibonucZ/Hydroxyglut_hydro"/>
</dbReference>
<gene>
    <name evidence="2" type="ORF">AB986_03310</name>
</gene>
<protein>
    <submittedName>
        <fullName evidence="2">Beta-lactamase</fullName>
    </submittedName>
</protein>
<dbReference type="Pfam" id="PF00753">
    <property type="entry name" value="Lactamase_B"/>
    <property type="match status" value="1"/>
</dbReference>
<comment type="caution">
    <text evidence="2">The sequence shown here is derived from an EMBL/GenBank/DDBJ whole genome shotgun (WGS) entry which is preliminary data.</text>
</comment>
<dbReference type="SMART" id="SM00849">
    <property type="entry name" value="Lactamase_B"/>
    <property type="match status" value="1"/>
</dbReference>
<sequence length="319" mass="36098">MSETLRIGEDLSLIDLYDLTLEKRTGSYILHEEELTIIETSASPSVPYLIQGLKELNINLEDVKNIIVTHIHLDHAGGAGLFLEQCPNARVIVHPKGARHLETPERLIQGAKAVYGNKFGELFDPIVPIPKERLIVMNDGDTLSIGSKRTLTFLDTPGHAKHHFSIHDSKTNGVFVGDTVGVYYPQLDFELYLPSTSPNQFDPEAMLDSERKIFSYQPDAIYFGHYGKSSNPPEVSRQLKHWLSLFLEKTETVLKRPEKDSFEDKRDLLADELFLLVQTELGMHDVPDNHIVYNYIRVDLTVCAMGLIDYYTKTANKTS</sequence>
<dbReference type="AlphaFoldDB" id="A0A0J6CZ22"/>
<dbReference type="CDD" id="cd07726">
    <property type="entry name" value="ST1585-like_MBL-fold"/>
    <property type="match status" value="1"/>
</dbReference>
<dbReference type="InterPro" id="IPR037482">
    <property type="entry name" value="ST1585_MBL-fold"/>
</dbReference>
<dbReference type="PATRIC" id="fig|157733.3.peg.2876"/>
<dbReference type="Gene3D" id="3.60.15.10">
    <property type="entry name" value="Ribonuclease Z/Hydroxyacylglutathione hydrolase-like"/>
    <property type="match status" value="1"/>
</dbReference>
<name>A0A0J6CZ22_9BACL</name>
<dbReference type="PANTHER" id="PTHR42951:SF22">
    <property type="entry name" value="METALLO BETA-LACTAMASE SUPERFAMILY LIPOPROTEIN"/>
    <property type="match status" value="1"/>
</dbReference>
<reference evidence="2" key="1">
    <citation type="submission" date="2015-06" db="EMBL/GenBank/DDBJ databases">
        <authorList>
            <person name="Liu B."/>
            <person name="Wang J."/>
            <person name="Zhu Y."/>
            <person name="Liu G."/>
            <person name="Chen Q."/>
            <person name="Zheng C."/>
            <person name="Che J."/>
            <person name="Ge C."/>
            <person name="Shi H."/>
            <person name="Pan Z."/>
            <person name="Liu X."/>
        </authorList>
    </citation>
    <scope>NUCLEOTIDE SEQUENCE [LARGE SCALE GENOMIC DNA]</scope>
    <source>
        <strain evidence="2">DSM 16346</strain>
    </source>
</reference>
<dbReference type="Proteomes" id="UP000035996">
    <property type="component" value="Unassembled WGS sequence"/>
</dbReference>
<dbReference type="InterPro" id="IPR050855">
    <property type="entry name" value="NDM-1-like"/>
</dbReference>
<accession>A0A0J6CZ22</accession>
<dbReference type="SUPFAM" id="SSF56281">
    <property type="entry name" value="Metallo-hydrolase/oxidoreductase"/>
    <property type="match status" value="1"/>
</dbReference>
<dbReference type="InterPro" id="IPR001279">
    <property type="entry name" value="Metallo-B-lactamas"/>
</dbReference>
<dbReference type="STRING" id="157733.AB986_03310"/>